<keyword evidence="2 5" id="KW-0689">Ribosomal protein</keyword>
<name>A0A2M7TJZ5_9BACT</name>
<dbReference type="InterPro" id="IPR001790">
    <property type="entry name" value="Ribosomal_uL10"/>
</dbReference>
<evidence type="ECO:0000256" key="1">
    <source>
        <dbReference type="ARBA" id="ARBA00008889"/>
    </source>
</evidence>
<dbReference type="EMBL" id="PFNO01000194">
    <property type="protein sequence ID" value="PIZ47031.1"/>
    <property type="molecule type" value="Genomic_DNA"/>
</dbReference>
<dbReference type="NCBIfam" id="NF000955">
    <property type="entry name" value="PRK00099.1-1"/>
    <property type="match status" value="1"/>
</dbReference>
<evidence type="ECO:0000256" key="2">
    <source>
        <dbReference type="ARBA" id="ARBA00022980"/>
    </source>
</evidence>
<evidence type="ECO:0000313" key="6">
    <source>
        <dbReference type="EMBL" id="PIZ47031.1"/>
    </source>
</evidence>
<keyword evidence="5" id="KW-0699">rRNA-binding</keyword>
<gene>
    <name evidence="5 6" type="primary">rplJ</name>
    <name evidence="6" type="ORF">COY29_05745</name>
</gene>
<dbReference type="Gene3D" id="3.30.70.1730">
    <property type="match status" value="1"/>
</dbReference>
<dbReference type="CDD" id="cd05797">
    <property type="entry name" value="Ribosomal_L10"/>
    <property type="match status" value="1"/>
</dbReference>
<dbReference type="Pfam" id="PF00466">
    <property type="entry name" value="Ribosomal_L10"/>
    <property type="match status" value="1"/>
</dbReference>
<evidence type="ECO:0000256" key="3">
    <source>
        <dbReference type="ARBA" id="ARBA00023274"/>
    </source>
</evidence>
<keyword evidence="5" id="KW-0694">RNA-binding</keyword>
<proteinExistence type="inferred from homology"/>
<dbReference type="InterPro" id="IPR022973">
    <property type="entry name" value="Ribosomal_uL10_bac"/>
</dbReference>
<comment type="similarity">
    <text evidence="1 5">Belongs to the universal ribosomal protein uL10 family.</text>
</comment>
<comment type="caution">
    <text evidence="6">The sequence shown here is derived from an EMBL/GenBank/DDBJ whole genome shotgun (WGS) entry which is preliminary data.</text>
</comment>
<evidence type="ECO:0000256" key="5">
    <source>
        <dbReference type="HAMAP-Rule" id="MF_00362"/>
    </source>
</evidence>
<protein>
    <recommendedName>
        <fullName evidence="4 5">Large ribosomal subunit protein uL10</fullName>
    </recommendedName>
</protein>
<dbReference type="Gene3D" id="6.10.250.290">
    <property type="match status" value="1"/>
</dbReference>
<dbReference type="GO" id="GO:0070180">
    <property type="term" value="F:large ribosomal subunit rRNA binding"/>
    <property type="evidence" value="ECO:0007669"/>
    <property type="project" value="UniProtKB-UniRule"/>
</dbReference>
<dbReference type="GO" id="GO:0006412">
    <property type="term" value="P:translation"/>
    <property type="evidence" value="ECO:0007669"/>
    <property type="project" value="UniProtKB-UniRule"/>
</dbReference>
<dbReference type="SUPFAM" id="SSF160369">
    <property type="entry name" value="Ribosomal protein L10-like"/>
    <property type="match status" value="1"/>
</dbReference>
<dbReference type="HAMAP" id="MF_00362">
    <property type="entry name" value="Ribosomal_uL10"/>
    <property type="match status" value="1"/>
</dbReference>
<evidence type="ECO:0000256" key="4">
    <source>
        <dbReference type="ARBA" id="ARBA00035202"/>
    </source>
</evidence>
<comment type="function">
    <text evidence="5">Forms part of the ribosomal stalk, playing a central role in the interaction of the ribosome with GTP-bound translation factors.</text>
</comment>
<reference evidence="7" key="1">
    <citation type="submission" date="2017-09" db="EMBL/GenBank/DDBJ databases">
        <title>Depth-based differentiation of microbial function through sediment-hosted aquifers and enrichment of novel symbionts in the deep terrestrial subsurface.</title>
        <authorList>
            <person name="Probst A.J."/>
            <person name="Ladd B."/>
            <person name="Jarett J.K."/>
            <person name="Geller-Mcgrath D.E."/>
            <person name="Sieber C.M.K."/>
            <person name="Emerson J.B."/>
            <person name="Anantharaman K."/>
            <person name="Thomas B.C."/>
            <person name="Malmstrom R."/>
            <person name="Stieglmeier M."/>
            <person name="Klingl A."/>
            <person name="Woyke T."/>
            <person name="Ryan C.M."/>
            <person name="Banfield J.F."/>
        </authorList>
    </citation>
    <scope>NUCLEOTIDE SEQUENCE [LARGE SCALE GENOMIC DNA]</scope>
</reference>
<dbReference type="Proteomes" id="UP000229753">
    <property type="component" value="Unassembled WGS sequence"/>
</dbReference>
<dbReference type="GO" id="GO:1990904">
    <property type="term" value="C:ribonucleoprotein complex"/>
    <property type="evidence" value="ECO:0007669"/>
    <property type="project" value="UniProtKB-KW"/>
</dbReference>
<organism evidence="6 7">
    <name type="scientific">Candidatus Woesebacteria bacterium CG_4_10_14_0_2_um_filter_39_14</name>
    <dbReference type="NCBI Taxonomy" id="1975054"/>
    <lineage>
        <taxon>Bacteria</taxon>
        <taxon>Candidatus Woeseibacteriota</taxon>
    </lineage>
</organism>
<dbReference type="GO" id="GO:0005840">
    <property type="term" value="C:ribosome"/>
    <property type="evidence" value="ECO:0007669"/>
    <property type="project" value="UniProtKB-KW"/>
</dbReference>
<dbReference type="PANTHER" id="PTHR11560">
    <property type="entry name" value="39S RIBOSOMAL PROTEIN L10, MITOCHONDRIAL"/>
    <property type="match status" value="1"/>
</dbReference>
<dbReference type="InterPro" id="IPR043141">
    <property type="entry name" value="Ribosomal_uL10-like_sf"/>
</dbReference>
<sequence>MKKSQKFFTVDNLKEKLKAAKALILTDYSGLKVEQINQLRQDIKKSGGEFEVVKNTLLNKASENSELKIEKDKLEGNTAALWLYSDDLAPLKTLAAFIKKNELPKLKFGFWDKGLIETEKIKELANLPSLTELQARLVGFLKSPLSGLTYNLKGNLFKLVYLLKARGFTLSEAKGGEN</sequence>
<dbReference type="AlphaFoldDB" id="A0A2M7TJZ5"/>
<comment type="subunit">
    <text evidence="5">Part of the ribosomal stalk of the 50S ribosomal subunit. The N-terminus interacts with L11 and the large rRNA to form the base of the stalk. The C-terminus forms an elongated spine to which L12 dimers bind in a sequential fashion forming a multimeric L10(L12)X complex.</text>
</comment>
<evidence type="ECO:0000313" key="7">
    <source>
        <dbReference type="Proteomes" id="UP000229753"/>
    </source>
</evidence>
<dbReference type="InterPro" id="IPR047865">
    <property type="entry name" value="Ribosomal_uL10_bac_type"/>
</dbReference>
<accession>A0A2M7TJZ5</accession>
<keyword evidence="3 5" id="KW-0687">Ribonucleoprotein</keyword>